<dbReference type="SUPFAM" id="SSF140459">
    <property type="entry name" value="PE/PPE dimer-like"/>
    <property type="match status" value="1"/>
</dbReference>
<evidence type="ECO:0000313" key="2">
    <source>
        <dbReference type="EMBL" id="TCO64885.1"/>
    </source>
</evidence>
<dbReference type="InterPro" id="IPR038332">
    <property type="entry name" value="PPE_sf"/>
</dbReference>
<reference evidence="2 3" key="1">
    <citation type="submission" date="2019-03" db="EMBL/GenBank/DDBJ databases">
        <title>Genomic Encyclopedia of Type Strains, Phase IV (KMG-IV): sequencing the most valuable type-strain genomes for metagenomic binning, comparative biology and taxonomic classification.</title>
        <authorList>
            <person name="Goeker M."/>
        </authorList>
    </citation>
    <scope>NUCLEOTIDE SEQUENCE [LARGE SCALE GENOMIC DNA]</scope>
    <source>
        <strain evidence="2 3">DSM 45934</strain>
    </source>
</reference>
<dbReference type="Proteomes" id="UP000295680">
    <property type="component" value="Unassembled WGS sequence"/>
</dbReference>
<gene>
    <name evidence="2" type="ORF">EV192_101669</name>
</gene>
<proteinExistence type="predicted"/>
<comment type="caution">
    <text evidence="2">The sequence shown here is derived from an EMBL/GenBank/DDBJ whole genome shotgun (WGS) entry which is preliminary data.</text>
</comment>
<protein>
    <submittedName>
        <fullName evidence="2">PPE family protein</fullName>
    </submittedName>
</protein>
<name>A0A4R2KED3_9PSEU</name>
<feature type="region of interest" description="Disordered" evidence="1">
    <location>
        <begin position="190"/>
        <end position="262"/>
    </location>
</feature>
<keyword evidence="3" id="KW-1185">Reference proteome</keyword>
<dbReference type="EMBL" id="SLWS01000001">
    <property type="protein sequence ID" value="TCO64885.1"/>
    <property type="molecule type" value="Genomic_DNA"/>
</dbReference>
<organism evidence="2 3">
    <name type="scientific">Actinocrispum wychmicini</name>
    <dbReference type="NCBI Taxonomy" id="1213861"/>
    <lineage>
        <taxon>Bacteria</taxon>
        <taxon>Bacillati</taxon>
        <taxon>Actinomycetota</taxon>
        <taxon>Actinomycetes</taxon>
        <taxon>Pseudonocardiales</taxon>
        <taxon>Pseudonocardiaceae</taxon>
        <taxon>Actinocrispum</taxon>
    </lineage>
</organism>
<accession>A0A4R2KED3</accession>
<feature type="region of interest" description="Disordered" evidence="1">
    <location>
        <begin position="302"/>
        <end position="390"/>
    </location>
</feature>
<sequence length="412" mass="41213">MSVGYEIGDYRFDGFSNDELATMVDQIRQGPGSASMNRAVDALTTIANGLKQTDDTLRTELGKIGVEWTGDSSQSAQVVLSDSAQYGGQATGTITTSAGAVNSQGSDFSRARHTSPESGKLRGAKDYNMVDTMLLHTTDHAKEVQQTQAARQQAIDSMNGYADASRNNLGAYESLPVPPALNLQSNPVQHSTTGTGVQGFSPGATPLVPGAGGGGPEFTPGGIPGGGPLADPRNPMPLSPAPGVPGGGPGGGPEVPGGPGRMTGVGPVPGPLGTPPIPAPPGFRPSLAGLDTAVVGMAGGGGAGAAVGSTAEKDRVVRGPRAAGGVAEEGRLGGSRGSAAVGGTPGEEAAARAAERVGAKSKPGSSLMQPAAGSAQGEEDDEHVRKYGIEAEDVFADDRMVIPSVLGEDDDE</sequence>
<dbReference type="OrthoDB" id="3695206at2"/>
<dbReference type="Gene3D" id="1.20.1260.20">
    <property type="entry name" value="PPE superfamily"/>
    <property type="match status" value="1"/>
</dbReference>
<evidence type="ECO:0000313" key="3">
    <source>
        <dbReference type="Proteomes" id="UP000295680"/>
    </source>
</evidence>
<feature type="compositionally biased region" description="Basic and acidic residues" evidence="1">
    <location>
        <begin position="349"/>
        <end position="358"/>
    </location>
</feature>
<dbReference type="AlphaFoldDB" id="A0A4R2KED3"/>
<feature type="region of interest" description="Disordered" evidence="1">
    <location>
        <begin position="97"/>
        <end position="123"/>
    </location>
</feature>
<evidence type="ECO:0000256" key="1">
    <source>
        <dbReference type="SAM" id="MobiDB-lite"/>
    </source>
</evidence>
<feature type="compositionally biased region" description="Gly residues" evidence="1">
    <location>
        <begin position="210"/>
        <end position="228"/>
    </location>
</feature>
<feature type="compositionally biased region" description="Pro residues" evidence="1">
    <location>
        <begin position="234"/>
        <end position="243"/>
    </location>
</feature>
<feature type="compositionally biased region" description="Gly residues" evidence="1">
    <location>
        <begin position="244"/>
        <end position="262"/>
    </location>
</feature>
<dbReference type="RefSeq" id="WP_132110906.1">
    <property type="nucleotide sequence ID" value="NZ_SLWS01000001.1"/>
</dbReference>
<feature type="compositionally biased region" description="Polar residues" evidence="1">
    <location>
        <begin position="97"/>
        <end position="107"/>
    </location>
</feature>